<organism evidence="2 3">
    <name type="scientific">Datura stramonium</name>
    <name type="common">Jimsonweed</name>
    <name type="synonym">Common thornapple</name>
    <dbReference type="NCBI Taxonomy" id="4076"/>
    <lineage>
        <taxon>Eukaryota</taxon>
        <taxon>Viridiplantae</taxon>
        <taxon>Streptophyta</taxon>
        <taxon>Embryophyta</taxon>
        <taxon>Tracheophyta</taxon>
        <taxon>Spermatophyta</taxon>
        <taxon>Magnoliopsida</taxon>
        <taxon>eudicotyledons</taxon>
        <taxon>Gunneridae</taxon>
        <taxon>Pentapetalae</taxon>
        <taxon>asterids</taxon>
        <taxon>lamiids</taxon>
        <taxon>Solanales</taxon>
        <taxon>Solanaceae</taxon>
        <taxon>Solanoideae</taxon>
        <taxon>Datureae</taxon>
        <taxon>Datura</taxon>
    </lineage>
</organism>
<dbReference type="PANTHER" id="PTHR12984">
    <property type="entry name" value="SCY1-RELATED S/T PROTEIN KINASE-LIKE"/>
    <property type="match status" value="1"/>
</dbReference>
<dbReference type="InterPro" id="IPR011989">
    <property type="entry name" value="ARM-like"/>
</dbReference>
<name>A0ABS8TIN1_DATST</name>
<proteinExistence type="predicted"/>
<evidence type="ECO:0000313" key="2">
    <source>
        <dbReference type="EMBL" id="MCD7471356.1"/>
    </source>
</evidence>
<protein>
    <recommendedName>
        <fullName evidence="4">SCY1-like protein 2</fullName>
    </recommendedName>
</protein>
<feature type="compositionally biased region" description="Polar residues" evidence="1">
    <location>
        <begin position="119"/>
        <end position="157"/>
    </location>
</feature>
<keyword evidence="3" id="KW-1185">Reference proteome</keyword>
<reference evidence="2 3" key="1">
    <citation type="journal article" date="2021" name="BMC Genomics">
        <title>Datura genome reveals duplications of psychoactive alkaloid biosynthetic genes and high mutation rate following tissue culture.</title>
        <authorList>
            <person name="Rajewski A."/>
            <person name="Carter-House D."/>
            <person name="Stajich J."/>
            <person name="Litt A."/>
        </authorList>
    </citation>
    <scope>NUCLEOTIDE SEQUENCE [LARGE SCALE GENOMIC DNA]</scope>
    <source>
        <strain evidence="2">AR-01</strain>
    </source>
</reference>
<feature type="compositionally biased region" description="Low complexity" evidence="1">
    <location>
        <begin position="204"/>
        <end position="214"/>
    </location>
</feature>
<comment type="caution">
    <text evidence="2">The sequence shown here is derived from an EMBL/GenBank/DDBJ whole genome shotgun (WGS) entry which is preliminary data.</text>
</comment>
<dbReference type="EMBL" id="JACEIK010001671">
    <property type="protein sequence ID" value="MCD7471356.1"/>
    <property type="molecule type" value="Genomic_DNA"/>
</dbReference>
<sequence length="427" mass="44930">MPRVHGLALKTTVAAVRVNALLCLGDMVHMLDKPAVLEILQTIQRCTAVDRSAPTLMCTLGVANSILKKNGIEFVAEHVLPLLTPLLIAQQLNVQQFAKYMAFVKEILRKIEEKRGVTLSDSGNPAVNIKSSPTVDAQMPGQVNKTSVSSESTTKRSPSWDEDWIPPREPSTTVQSSTTLPAQSTTAGQSIQVTSGPSQSYMTSGVSSQQLSSSCPAVDVEWPPRPSSLGTTILGDSEKQPENKGALGSSLDDIDPFANWPPPPSGSSASSHSLNNGTMAPLANRAASNNSATLLNGLNSQTNGLDSWAFSTPIYSQPLKQNRGISSYTDSLSSGVLDPESSLGFMKQSQGSSSVLSASSGRATDIGSIFSANKGEQTAPRLAPPPSNAVGRGRGRGRGNQGQLRFSTSGSGNAKSHPEQPPLLDLL</sequence>
<feature type="compositionally biased region" description="Polar residues" evidence="1">
    <location>
        <begin position="401"/>
        <end position="414"/>
    </location>
</feature>
<dbReference type="PANTHER" id="PTHR12984:SF6">
    <property type="entry name" value="SCY1-LIKE PROTEIN 2"/>
    <property type="match status" value="1"/>
</dbReference>
<evidence type="ECO:0008006" key="4">
    <source>
        <dbReference type="Google" id="ProtNLM"/>
    </source>
</evidence>
<dbReference type="InterPro" id="IPR051177">
    <property type="entry name" value="CIK-Related_Protein"/>
</dbReference>
<feature type="compositionally biased region" description="Polar residues" evidence="1">
    <location>
        <begin position="170"/>
        <end position="203"/>
    </location>
</feature>
<feature type="region of interest" description="Disordered" evidence="1">
    <location>
        <begin position="118"/>
        <end position="281"/>
    </location>
</feature>
<gene>
    <name evidence="2" type="ORF">HAX54_011754</name>
</gene>
<feature type="region of interest" description="Disordered" evidence="1">
    <location>
        <begin position="367"/>
        <end position="427"/>
    </location>
</feature>
<dbReference type="Proteomes" id="UP000823775">
    <property type="component" value="Unassembled WGS sequence"/>
</dbReference>
<evidence type="ECO:0000313" key="3">
    <source>
        <dbReference type="Proteomes" id="UP000823775"/>
    </source>
</evidence>
<dbReference type="Gene3D" id="1.25.10.10">
    <property type="entry name" value="Leucine-rich Repeat Variant"/>
    <property type="match status" value="1"/>
</dbReference>
<accession>A0ABS8TIN1</accession>
<evidence type="ECO:0000256" key="1">
    <source>
        <dbReference type="SAM" id="MobiDB-lite"/>
    </source>
</evidence>